<reference evidence="3" key="1">
    <citation type="submission" date="2014-05" db="EMBL/GenBank/DDBJ databases">
        <authorList>
            <person name="Chronopoulou M."/>
        </authorList>
    </citation>
    <scope>NUCLEOTIDE SEQUENCE</scope>
    <source>
        <tissue evidence="3">Whole organism</tissue>
    </source>
</reference>
<dbReference type="AlphaFoldDB" id="A0A0K2TIZ2"/>
<organism evidence="3">
    <name type="scientific">Lepeophtheirus salmonis</name>
    <name type="common">Salmon louse</name>
    <name type="synonym">Caligus salmonis</name>
    <dbReference type="NCBI Taxonomy" id="72036"/>
    <lineage>
        <taxon>Eukaryota</taxon>
        <taxon>Metazoa</taxon>
        <taxon>Ecdysozoa</taxon>
        <taxon>Arthropoda</taxon>
        <taxon>Crustacea</taxon>
        <taxon>Multicrustacea</taxon>
        <taxon>Hexanauplia</taxon>
        <taxon>Copepoda</taxon>
        <taxon>Siphonostomatoida</taxon>
        <taxon>Caligidae</taxon>
        <taxon>Lepeophtheirus</taxon>
    </lineage>
</organism>
<dbReference type="SUPFAM" id="SSF81383">
    <property type="entry name" value="F-box domain"/>
    <property type="match status" value="1"/>
</dbReference>
<dbReference type="InterPro" id="IPR004000">
    <property type="entry name" value="Actin"/>
</dbReference>
<dbReference type="Gene3D" id="3.30.420.40">
    <property type="match status" value="1"/>
</dbReference>
<dbReference type="Pfam" id="PF00022">
    <property type="entry name" value="Actin"/>
    <property type="match status" value="1"/>
</dbReference>
<dbReference type="PROSITE" id="PS50181">
    <property type="entry name" value="FBOX"/>
    <property type="match status" value="1"/>
</dbReference>
<evidence type="ECO:0000256" key="1">
    <source>
        <dbReference type="RuleBase" id="RU000487"/>
    </source>
</evidence>
<dbReference type="GeneID" id="121123267"/>
<name>A0A0K2TIZ2_LEPSM</name>
<dbReference type="SMART" id="SM00268">
    <property type="entry name" value="ACTIN"/>
    <property type="match status" value="1"/>
</dbReference>
<evidence type="ECO:0000313" key="3">
    <source>
        <dbReference type="EMBL" id="CDW25879.1"/>
    </source>
</evidence>
<evidence type="ECO:0000259" key="2">
    <source>
        <dbReference type="PROSITE" id="PS50181"/>
    </source>
</evidence>
<sequence length="622" mass="70366">MLSSVLVSSFSDYLLDMMEEVGSQGSFTGLFDLPIELHVKILMMIDPLDVLSYSCACQISKQMGENHRVWKHQWTKLSSKTPFTFPIPINKDDPSINYKDVCGRLWRILVYKGLSGPLIAGRCSYCKEFTCLPSCMEDRNDKIALDIGGKMTWLITADFSLKRHLSMVAVPKVLRCFDCDTTLDRQECRKLHFNDSLSKMTSHTALEYCSQSLSDMLLQPRMSRPFCLFCEDDKVNRLLFEREMVSSSKHKMRGFLPSYYEEEFRNVSAISPLTNGYCKDTASILGAENIDLLSPLLALENDAAFPVVRTYLSHIFHQFQLISDLQRPNCSFILTEPAGLLSGVKEHLLKFLFEEIKISRLCLLPKALALSQLFEAETCIVIDSGATSTSVWVVFDGMVCEKRTQIMSIGGWHVSQFLKQALTWKDNKDADGATISSLDTSTVKQKCRLSLNLSRENELKNGKFETLHIKSQRDHHKRLEMTEVTLSSELYLAPEMMYASLNLPQMVSEAARDLPSNYVKDCFSNILISGGNAGLEGFVQRLSSDLREILPEHAPIINVRLFPSGNHSWNTVMGANGVRIPQDYDNTNQSLHQPGTPLWISREEYILFGSHQLTSGCVQERC</sequence>
<dbReference type="OrthoDB" id="2688364at2759"/>
<protein>
    <submittedName>
        <fullName evidence="3">Putative LOC100645362 [Bombus terrestris]</fullName>
    </submittedName>
</protein>
<comment type="similarity">
    <text evidence="1">Belongs to the actin family.</text>
</comment>
<feature type="domain" description="F-box" evidence="2">
    <location>
        <begin position="27"/>
        <end position="73"/>
    </location>
</feature>
<dbReference type="InterPro" id="IPR036047">
    <property type="entry name" value="F-box-like_dom_sf"/>
</dbReference>
<dbReference type="EMBL" id="HACA01008518">
    <property type="protein sequence ID" value="CDW25879.1"/>
    <property type="molecule type" value="Transcribed_RNA"/>
</dbReference>
<dbReference type="PANTHER" id="PTHR11937">
    <property type="entry name" value="ACTIN"/>
    <property type="match status" value="1"/>
</dbReference>
<dbReference type="RefSeq" id="XP_040574330.2">
    <property type="nucleotide sequence ID" value="XM_040718396.2"/>
</dbReference>
<dbReference type="InterPro" id="IPR001810">
    <property type="entry name" value="F-box_dom"/>
</dbReference>
<accession>A0A0K2TIZ2</accession>
<proteinExistence type="inferred from homology"/>
<dbReference type="Gene3D" id="3.90.640.10">
    <property type="entry name" value="Actin, Chain A, domain 4"/>
    <property type="match status" value="1"/>
</dbReference>
<dbReference type="SUPFAM" id="SSF53067">
    <property type="entry name" value="Actin-like ATPase domain"/>
    <property type="match status" value="1"/>
</dbReference>
<dbReference type="InterPro" id="IPR043129">
    <property type="entry name" value="ATPase_NBD"/>
</dbReference>